<keyword evidence="12 15" id="KW-0106">Calcium</keyword>
<feature type="binding site" evidence="12">
    <location>
        <position position="113"/>
    </location>
    <ligand>
        <name>Ca(2+)</name>
        <dbReference type="ChEBI" id="CHEBI:29108"/>
        <label>1</label>
    </ligand>
</feature>
<feature type="binding site" evidence="12">
    <location>
        <position position="292"/>
    </location>
    <ligand>
        <name>Ca(2+)</name>
        <dbReference type="ChEBI" id="CHEBI:29108"/>
        <label>2</label>
    </ligand>
</feature>
<keyword evidence="18" id="KW-1185">Reference proteome</keyword>
<evidence type="ECO:0000256" key="2">
    <source>
        <dbReference type="ARBA" id="ARBA00002322"/>
    </source>
</evidence>
<evidence type="ECO:0000256" key="3">
    <source>
        <dbReference type="ARBA" id="ARBA00012313"/>
    </source>
</evidence>
<name>A0A8T2T5C2_CERRI</name>
<evidence type="ECO:0000256" key="11">
    <source>
        <dbReference type="PIRSR" id="PIRSR600823-1"/>
    </source>
</evidence>
<dbReference type="EMBL" id="CM035420">
    <property type="protein sequence ID" value="KAH7404340.1"/>
    <property type="molecule type" value="Genomic_DNA"/>
</dbReference>
<dbReference type="Pfam" id="PF00141">
    <property type="entry name" value="peroxidase"/>
    <property type="match status" value="1"/>
</dbReference>
<dbReference type="PRINTS" id="PR00461">
    <property type="entry name" value="PLPEROXIDASE"/>
</dbReference>
<dbReference type="AlphaFoldDB" id="A0A8T2T5C2"/>
<organism evidence="17 18">
    <name type="scientific">Ceratopteris richardii</name>
    <name type="common">Triangle waterfern</name>
    <dbReference type="NCBI Taxonomy" id="49495"/>
    <lineage>
        <taxon>Eukaryota</taxon>
        <taxon>Viridiplantae</taxon>
        <taxon>Streptophyta</taxon>
        <taxon>Embryophyta</taxon>
        <taxon>Tracheophyta</taxon>
        <taxon>Polypodiopsida</taxon>
        <taxon>Polypodiidae</taxon>
        <taxon>Polypodiales</taxon>
        <taxon>Pteridineae</taxon>
        <taxon>Pteridaceae</taxon>
        <taxon>Parkerioideae</taxon>
        <taxon>Ceratopteris</taxon>
    </lineage>
</organism>
<dbReference type="Gene3D" id="1.10.520.10">
    <property type="match status" value="1"/>
</dbReference>
<dbReference type="CDD" id="cd00693">
    <property type="entry name" value="secretory_peroxidase"/>
    <property type="match status" value="1"/>
</dbReference>
<feature type="binding site" evidence="12">
    <location>
        <position position="297"/>
    </location>
    <ligand>
        <name>Ca(2+)</name>
        <dbReference type="ChEBI" id="CHEBI:29108"/>
        <label>2</label>
    </ligand>
</feature>
<evidence type="ECO:0000256" key="6">
    <source>
        <dbReference type="ARBA" id="ARBA00022723"/>
    </source>
</evidence>
<dbReference type="EC" id="1.11.1.7" evidence="3 15"/>
<dbReference type="GO" id="GO:0046872">
    <property type="term" value="F:metal ion binding"/>
    <property type="evidence" value="ECO:0007669"/>
    <property type="project" value="UniProtKB-UniRule"/>
</dbReference>
<dbReference type="FunFam" id="1.10.520.10:FF:000010">
    <property type="entry name" value="Peroxidase"/>
    <property type="match status" value="1"/>
</dbReference>
<keyword evidence="6 12" id="KW-0479">Metal-binding</keyword>
<comment type="similarity">
    <text evidence="15">Belongs to the peroxidase family. Classical plant (class III) peroxidase subfamily.</text>
</comment>
<feature type="binding site" evidence="12">
    <location>
        <position position="120"/>
    </location>
    <ligand>
        <name>Ca(2+)</name>
        <dbReference type="ChEBI" id="CHEBI:29108"/>
        <label>1</label>
    </ligand>
</feature>
<feature type="disulfide bond" evidence="14">
    <location>
        <begin position="246"/>
        <end position="273"/>
    </location>
</feature>
<dbReference type="InterPro" id="IPR033905">
    <property type="entry name" value="Secretory_peroxidase"/>
</dbReference>
<feature type="binding site" evidence="12">
    <location>
        <position position="118"/>
    </location>
    <ligand>
        <name>Ca(2+)</name>
        <dbReference type="ChEBI" id="CHEBI:29108"/>
        <label>1</label>
    </ligand>
</feature>
<evidence type="ECO:0000256" key="10">
    <source>
        <dbReference type="ARBA" id="ARBA00023180"/>
    </source>
</evidence>
<feature type="binding site" evidence="12">
    <location>
        <position position="289"/>
    </location>
    <ligand>
        <name>Ca(2+)</name>
        <dbReference type="ChEBI" id="CHEBI:29108"/>
        <label>2</label>
    </ligand>
</feature>
<comment type="function">
    <text evidence="2">Removal of H(2)O(2), oxidation of toxic reductants, biosynthesis and degradation of lignin, suberization, auxin catabolism, response to environmental stresses such as wounding, pathogen attack and oxidative stress. These functions might be dependent on each isozyme/isoform in each plant tissue.</text>
</comment>
<keyword evidence="4 15" id="KW-0575">Peroxidase</keyword>
<evidence type="ECO:0000313" key="17">
    <source>
        <dbReference type="EMBL" id="KAH7404340.1"/>
    </source>
</evidence>
<evidence type="ECO:0000259" key="16">
    <source>
        <dbReference type="PROSITE" id="PS50873"/>
    </source>
</evidence>
<dbReference type="PANTHER" id="PTHR31517:SF80">
    <property type="entry name" value="PEROXIDASE"/>
    <property type="match status" value="1"/>
</dbReference>
<keyword evidence="15" id="KW-0376">Hydrogen peroxide</keyword>
<keyword evidence="7" id="KW-0732">Signal</keyword>
<feature type="binding site" evidence="12">
    <location>
        <position position="122"/>
    </location>
    <ligand>
        <name>Ca(2+)</name>
        <dbReference type="ChEBI" id="CHEBI:29108"/>
        <label>1</label>
    </ligand>
</feature>
<evidence type="ECO:0000256" key="15">
    <source>
        <dbReference type="RuleBase" id="RU362060"/>
    </source>
</evidence>
<sequence>MHWPQPHEQPSAHPTRLCSNALAAASRTAFCTPHTIVRRERNMDSCTSLLISFALCAFVFGRGAVGGGKEGLSYGFYKTTCPKVEQIVKEQVYKTYYIHGNSAISFHRNVFHDCSVEGCDASLMLESTADFRSEKESERNFGMRNFKYLNDIKDVLENECPGVVSCADLVVLSGRDGVAILGGPHFEVKTGRRDTRVRTTDKDADAYLLPHDAGVDAFLDTMAKLGINAPQAIALIGSHTVGRVHCVHLVSRLYPTVDPTLNASYAEYLKMRCPSPNPDPTALEYSRNDRGTPMIFDNNYYKNVIELKGLLRLDNALFLDPRTKPYVMRMAQDRDYFNEQFIAGMAILTEHNVLTGSEGEIRKNCQWVN</sequence>
<dbReference type="FunFam" id="1.10.420.10:FF:000007">
    <property type="entry name" value="Peroxidase"/>
    <property type="match status" value="1"/>
</dbReference>
<feature type="binding site" evidence="12">
    <location>
        <position position="240"/>
    </location>
    <ligand>
        <name>Ca(2+)</name>
        <dbReference type="ChEBI" id="CHEBI:29108"/>
        <label>2</label>
    </ligand>
</feature>
<feature type="disulfide bond" evidence="14">
    <location>
        <begin position="81"/>
        <end position="160"/>
    </location>
</feature>
<dbReference type="PROSITE" id="PS50873">
    <property type="entry name" value="PEROXIDASE_4"/>
    <property type="match status" value="1"/>
</dbReference>
<evidence type="ECO:0000256" key="12">
    <source>
        <dbReference type="PIRSR" id="PIRSR600823-3"/>
    </source>
</evidence>
<feature type="binding site" evidence="12">
    <location>
        <position position="116"/>
    </location>
    <ligand>
        <name>Ca(2+)</name>
        <dbReference type="ChEBI" id="CHEBI:29108"/>
        <label>1</label>
    </ligand>
</feature>
<dbReference type="InterPro" id="IPR002016">
    <property type="entry name" value="Haem_peroxidase"/>
</dbReference>
<comment type="cofactor">
    <cofactor evidence="12 15">
        <name>Ca(2+)</name>
        <dbReference type="ChEBI" id="CHEBI:29108"/>
    </cofactor>
    <text evidence="12 15">Binds 2 calcium ions per subunit.</text>
</comment>
<dbReference type="GO" id="GO:0005576">
    <property type="term" value="C:extracellular region"/>
    <property type="evidence" value="ECO:0007669"/>
    <property type="project" value="UniProtKB-SubCell"/>
</dbReference>
<evidence type="ECO:0000256" key="8">
    <source>
        <dbReference type="ARBA" id="ARBA00023004"/>
    </source>
</evidence>
<dbReference type="Proteomes" id="UP000825935">
    <property type="component" value="Chromosome 15"/>
</dbReference>
<evidence type="ECO:0000256" key="1">
    <source>
        <dbReference type="ARBA" id="ARBA00000189"/>
    </source>
</evidence>
<dbReference type="GO" id="GO:0140825">
    <property type="term" value="F:lactoperoxidase activity"/>
    <property type="evidence" value="ECO:0007669"/>
    <property type="project" value="UniProtKB-EC"/>
</dbReference>
<feature type="binding site" evidence="12">
    <location>
        <position position="134"/>
    </location>
    <ligand>
        <name>Ca(2+)</name>
        <dbReference type="ChEBI" id="CHEBI:29108"/>
        <label>1</label>
    </ligand>
</feature>
<evidence type="ECO:0000256" key="9">
    <source>
        <dbReference type="ARBA" id="ARBA00023157"/>
    </source>
</evidence>
<dbReference type="GO" id="GO:0042744">
    <property type="term" value="P:hydrogen peroxide catabolic process"/>
    <property type="evidence" value="ECO:0007669"/>
    <property type="project" value="UniProtKB-KW"/>
</dbReference>
<comment type="subcellular location">
    <subcellularLocation>
        <location evidence="15">Secreted</location>
    </subcellularLocation>
</comment>
<dbReference type="GO" id="GO:0020037">
    <property type="term" value="F:heme binding"/>
    <property type="evidence" value="ECO:0007669"/>
    <property type="project" value="UniProtKB-UniRule"/>
</dbReference>
<proteinExistence type="inferred from homology"/>
<keyword evidence="10" id="KW-0325">Glycoprotein</keyword>
<evidence type="ECO:0000313" key="18">
    <source>
        <dbReference type="Proteomes" id="UP000825935"/>
    </source>
</evidence>
<gene>
    <name evidence="17" type="ORF">KP509_15G021500</name>
</gene>
<keyword evidence="5 15" id="KW-0349">Heme</keyword>
<keyword evidence="8 12" id="KW-0408">Iron</keyword>
<protein>
    <recommendedName>
        <fullName evidence="3 15">Peroxidase</fullName>
        <ecNumber evidence="3 15">1.11.1.7</ecNumber>
    </recommendedName>
</protein>
<evidence type="ECO:0000256" key="7">
    <source>
        <dbReference type="ARBA" id="ARBA00022729"/>
    </source>
</evidence>
<feature type="site" description="Transition state stabilizer" evidence="13">
    <location>
        <position position="108"/>
    </location>
</feature>
<dbReference type="OrthoDB" id="2859658at2759"/>
<dbReference type="GO" id="GO:0006979">
    <property type="term" value="P:response to oxidative stress"/>
    <property type="evidence" value="ECO:0007669"/>
    <property type="project" value="UniProtKB-UniRule"/>
</dbReference>
<feature type="disulfide bond" evidence="14">
    <location>
        <begin position="114"/>
        <end position="119"/>
    </location>
</feature>
<feature type="disulfide bond" evidence="14">
    <location>
        <begin position="166"/>
        <end position="365"/>
    </location>
</feature>
<dbReference type="PANTHER" id="PTHR31517">
    <property type="match status" value="1"/>
</dbReference>
<comment type="caution">
    <text evidence="17">The sequence shown here is derived from an EMBL/GenBank/DDBJ whole genome shotgun (WGS) entry which is preliminary data.</text>
</comment>
<evidence type="ECO:0000256" key="14">
    <source>
        <dbReference type="PIRSR" id="PIRSR600823-5"/>
    </source>
</evidence>
<feature type="binding site" description="axial binding residue" evidence="12">
    <location>
        <position position="239"/>
    </location>
    <ligand>
        <name>heme b</name>
        <dbReference type="ChEBI" id="CHEBI:60344"/>
    </ligand>
    <ligandPart>
        <name>Fe</name>
        <dbReference type="ChEBI" id="CHEBI:18248"/>
    </ligandPart>
</feature>
<evidence type="ECO:0000256" key="13">
    <source>
        <dbReference type="PIRSR" id="PIRSR600823-4"/>
    </source>
</evidence>
<keyword evidence="9 14" id="KW-1015">Disulfide bond</keyword>
<dbReference type="InterPro" id="IPR000823">
    <property type="entry name" value="Peroxidase_pln"/>
</dbReference>
<feature type="domain" description="Plant heme peroxidase family profile" evidence="16">
    <location>
        <begin position="71"/>
        <end position="369"/>
    </location>
</feature>
<comment type="catalytic activity">
    <reaction evidence="1 15">
        <text>2 a phenolic donor + H2O2 = 2 a phenolic radical donor + 2 H2O</text>
        <dbReference type="Rhea" id="RHEA:56136"/>
        <dbReference type="ChEBI" id="CHEBI:15377"/>
        <dbReference type="ChEBI" id="CHEBI:16240"/>
        <dbReference type="ChEBI" id="CHEBI:139520"/>
        <dbReference type="ChEBI" id="CHEBI:139521"/>
        <dbReference type="EC" id="1.11.1.7"/>
    </reaction>
</comment>
<dbReference type="InterPro" id="IPR010255">
    <property type="entry name" value="Haem_peroxidase_sf"/>
</dbReference>
<keyword evidence="15" id="KW-0964">Secreted</keyword>
<evidence type="ECO:0000256" key="5">
    <source>
        <dbReference type="ARBA" id="ARBA00022617"/>
    </source>
</evidence>
<dbReference type="SUPFAM" id="SSF48113">
    <property type="entry name" value="Heme-dependent peroxidases"/>
    <property type="match status" value="1"/>
</dbReference>
<evidence type="ECO:0000256" key="4">
    <source>
        <dbReference type="ARBA" id="ARBA00022559"/>
    </source>
</evidence>
<dbReference type="PRINTS" id="PR00458">
    <property type="entry name" value="PEROXIDASE"/>
</dbReference>
<keyword evidence="15" id="KW-0560">Oxidoreductase</keyword>
<reference evidence="17" key="1">
    <citation type="submission" date="2021-08" db="EMBL/GenBank/DDBJ databases">
        <title>WGS assembly of Ceratopteris richardii.</title>
        <authorList>
            <person name="Marchant D.B."/>
            <person name="Chen G."/>
            <person name="Jenkins J."/>
            <person name="Shu S."/>
            <person name="Leebens-Mack J."/>
            <person name="Grimwood J."/>
            <person name="Schmutz J."/>
            <person name="Soltis P."/>
            <person name="Soltis D."/>
            <person name="Chen Z.-H."/>
        </authorList>
    </citation>
    <scope>NUCLEOTIDE SEQUENCE</scope>
    <source>
        <strain evidence="17">Whitten #5841</strain>
        <tissue evidence="17">Leaf</tissue>
    </source>
</reference>
<accession>A0A8T2T5C2</accession>
<feature type="active site" description="Proton acceptor" evidence="11">
    <location>
        <position position="112"/>
    </location>
</feature>
<comment type="cofactor">
    <cofactor evidence="12 15">
        <name>heme b</name>
        <dbReference type="ChEBI" id="CHEBI:60344"/>
    </cofactor>
    <text evidence="12 15">Binds 1 heme b (iron(II)-protoporphyrin IX) group per subunit.</text>
</comment>
<dbReference type="OMA" id="PIRAWRT"/>
<dbReference type="Gene3D" id="1.10.420.10">
    <property type="entry name" value="Peroxidase, domain 2"/>
    <property type="match status" value="1"/>
</dbReference>